<accession>A0ABV9K733</accession>
<protein>
    <submittedName>
        <fullName evidence="2">GDSL-type esterase/lipase family protein</fullName>
    </submittedName>
</protein>
<dbReference type="EMBL" id="JBHSGO010000129">
    <property type="protein sequence ID" value="MFC4665788.1"/>
    <property type="molecule type" value="Genomic_DNA"/>
</dbReference>
<evidence type="ECO:0000313" key="2">
    <source>
        <dbReference type="EMBL" id="MFC4665788.1"/>
    </source>
</evidence>
<dbReference type="InterPro" id="IPR051532">
    <property type="entry name" value="Ester_Hydrolysis_Enzymes"/>
</dbReference>
<comment type="caution">
    <text evidence="2">The sequence shown here is derived from an EMBL/GenBank/DDBJ whole genome shotgun (WGS) entry which is preliminary data.</text>
</comment>
<sequence>MMRFKKTIVVGTLVVIIGVSCFSKLSAESSKKTIQTNLSTKTSNPIMEPKGEGFVILHLGDSHIQAGHLSGLIRQKLQSQYGSLGRGWVSPYRVYGSNQPCDYNLQVSNPRNWTSYMLTKKESTEIVGPGGIIVKPRMKNYTMSITAKGNESFDQVLVYRTGAAPHLIPQGLSKNDYVLKPSLSDDVIVADTVRFDNLRTSVTFAPDSAVAPSSAVGFGGFVLENTHRKKGIMYHEIGLNGAFMSQYLNEQFVHSMAMLHPQMVIVSLGSNESSGRAINRDSYYNTIDTFYKMIKHEMPDAQIIFTTPPPYFKSKSVRVGTRKVRGRKTKSGRRRTRRVPVYKRSSSVNSNVVDAADVIAQYCKEHNLVCVNLFDLMGGEEGGSEWLSDGLYARDKIHFSVEGYKKQGNLILGELEKPVARAYKDFTDPNANLQANRITVSKNTSDKM</sequence>
<dbReference type="Pfam" id="PF13472">
    <property type="entry name" value="Lipase_GDSL_2"/>
    <property type="match status" value="1"/>
</dbReference>
<reference evidence="3" key="1">
    <citation type="journal article" date="2019" name="Int. J. Syst. Evol. Microbiol.">
        <title>The Global Catalogue of Microorganisms (GCM) 10K type strain sequencing project: providing services to taxonomists for standard genome sequencing and annotation.</title>
        <authorList>
            <consortium name="The Broad Institute Genomics Platform"/>
            <consortium name="The Broad Institute Genome Sequencing Center for Infectious Disease"/>
            <person name="Wu L."/>
            <person name="Ma J."/>
        </authorList>
    </citation>
    <scope>NUCLEOTIDE SEQUENCE [LARGE SCALE GENOMIC DNA]</scope>
    <source>
        <strain evidence="3">CGMCC 4.7357</strain>
    </source>
</reference>
<organism evidence="2 3">
    <name type="scientific">Falsiporphyromonas endometrii</name>
    <dbReference type="NCBI Taxonomy" id="1387297"/>
    <lineage>
        <taxon>Bacteria</taxon>
        <taxon>Pseudomonadati</taxon>
        <taxon>Bacteroidota</taxon>
        <taxon>Bacteroidia</taxon>
        <taxon>Bacteroidales</taxon>
        <taxon>Porphyromonadaceae</taxon>
        <taxon>Falsiporphyromonas</taxon>
    </lineage>
</organism>
<dbReference type="SUPFAM" id="SSF52266">
    <property type="entry name" value="SGNH hydrolase"/>
    <property type="match status" value="1"/>
</dbReference>
<dbReference type="InterPro" id="IPR036514">
    <property type="entry name" value="SGNH_hydro_sf"/>
</dbReference>
<dbReference type="Gene3D" id="2.60.120.1360">
    <property type="match status" value="1"/>
</dbReference>
<dbReference type="PANTHER" id="PTHR30383:SF29">
    <property type="entry name" value="SGNH HYDROLASE-TYPE ESTERASE DOMAIN-CONTAINING PROTEIN"/>
    <property type="match status" value="1"/>
</dbReference>
<proteinExistence type="predicted"/>
<dbReference type="Gene3D" id="3.40.50.1110">
    <property type="entry name" value="SGNH hydrolase"/>
    <property type="match status" value="1"/>
</dbReference>
<evidence type="ECO:0000313" key="3">
    <source>
        <dbReference type="Proteomes" id="UP001596020"/>
    </source>
</evidence>
<keyword evidence="3" id="KW-1185">Reference proteome</keyword>
<feature type="domain" description="SGNH hydrolase-type esterase" evidence="1">
    <location>
        <begin position="229"/>
        <end position="405"/>
    </location>
</feature>
<name>A0ABV9K733_9PORP</name>
<dbReference type="PANTHER" id="PTHR30383">
    <property type="entry name" value="THIOESTERASE 1/PROTEASE 1/LYSOPHOSPHOLIPASE L1"/>
    <property type="match status" value="1"/>
</dbReference>
<gene>
    <name evidence="2" type="ORF">ACFO3G_04080</name>
</gene>
<evidence type="ECO:0000259" key="1">
    <source>
        <dbReference type="Pfam" id="PF13472"/>
    </source>
</evidence>
<dbReference type="RefSeq" id="WP_380078229.1">
    <property type="nucleotide sequence ID" value="NZ_JBHSGO010000129.1"/>
</dbReference>
<dbReference type="InterPro" id="IPR013830">
    <property type="entry name" value="SGNH_hydro"/>
</dbReference>
<dbReference type="PROSITE" id="PS51257">
    <property type="entry name" value="PROKAR_LIPOPROTEIN"/>
    <property type="match status" value="1"/>
</dbReference>
<dbReference type="Proteomes" id="UP001596020">
    <property type="component" value="Unassembled WGS sequence"/>
</dbReference>